<keyword evidence="4" id="KW-1185">Reference proteome</keyword>
<evidence type="ECO:0000313" key="3">
    <source>
        <dbReference type="EMBL" id="SDJ54061.1"/>
    </source>
</evidence>
<keyword evidence="2" id="KW-0812">Transmembrane</keyword>
<evidence type="ECO:0000313" key="4">
    <source>
        <dbReference type="Proteomes" id="UP000199155"/>
    </source>
</evidence>
<name>A0A1G8UJW1_9ACTN</name>
<dbReference type="STRING" id="417292.SAMN05421806_101900"/>
<dbReference type="Proteomes" id="UP000199155">
    <property type="component" value="Unassembled WGS sequence"/>
</dbReference>
<keyword evidence="2" id="KW-1133">Transmembrane helix</keyword>
<evidence type="ECO:0000256" key="2">
    <source>
        <dbReference type="SAM" id="Phobius"/>
    </source>
</evidence>
<evidence type="ECO:0000256" key="1">
    <source>
        <dbReference type="SAM" id="MobiDB-lite"/>
    </source>
</evidence>
<accession>A0A1G8UJW1</accession>
<evidence type="ECO:0008006" key="5">
    <source>
        <dbReference type="Google" id="ProtNLM"/>
    </source>
</evidence>
<protein>
    <recommendedName>
        <fullName evidence="5">Lipopolysaccharide assembly protein A domain-containing protein</fullName>
    </recommendedName>
</protein>
<dbReference type="EMBL" id="FNFF01000001">
    <property type="protein sequence ID" value="SDJ54061.1"/>
    <property type="molecule type" value="Genomic_DNA"/>
</dbReference>
<keyword evidence="2" id="KW-0472">Membrane</keyword>
<feature type="transmembrane region" description="Helical" evidence="2">
    <location>
        <begin position="40"/>
        <end position="59"/>
    </location>
</feature>
<dbReference type="AlphaFoldDB" id="A0A1G8UJW1"/>
<reference evidence="3 4" key="1">
    <citation type="submission" date="2016-10" db="EMBL/GenBank/DDBJ databases">
        <authorList>
            <person name="de Groot N.N."/>
        </authorList>
    </citation>
    <scope>NUCLEOTIDE SEQUENCE [LARGE SCALE GENOMIC DNA]</scope>
    <source>
        <strain evidence="3 4">CGMCC 4.5727</strain>
    </source>
</reference>
<feature type="transmembrane region" description="Helical" evidence="2">
    <location>
        <begin position="79"/>
        <end position="97"/>
    </location>
</feature>
<sequence>MRPGLVLFMLTPGGDGVTPDGRSRMSSNNSSSGKAKAKGLMTPGRLTVAAIGILGLIFIFENTRSTKIRLLIPEVTMPLWMALLLTGLIGALCGAYLTRRRK</sequence>
<gene>
    <name evidence="3" type="ORF">SAMN05421806_101900</name>
</gene>
<organism evidence="3 4">
    <name type="scientific">Streptomyces indicus</name>
    <dbReference type="NCBI Taxonomy" id="417292"/>
    <lineage>
        <taxon>Bacteria</taxon>
        <taxon>Bacillati</taxon>
        <taxon>Actinomycetota</taxon>
        <taxon>Actinomycetes</taxon>
        <taxon>Kitasatosporales</taxon>
        <taxon>Streptomycetaceae</taxon>
        <taxon>Streptomyces</taxon>
    </lineage>
</organism>
<feature type="region of interest" description="Disordered" evidence="1">
    <location>
        <begin position="12"/>
        <end position="38"/>
    </location>
</feature>
<proteinExistence type="predicted"/>